<dbReference type="AlphaFoldDB" id="D8QFU7"/>
<dbReference type="RefSeq" id="XP_003028090.1">
    <property type="nucleotide sequence ID" value="XM_003028044.1"/>
</dbReference>
<evidence type="ECO:0000259" key="2">
    <source>
        <dbReference type="Pfam" id="PF01693"/>
    </source>
</evidence>
<evidence type="ECO:0000313" key="4">
    <source>
        <dbReference type="Proteomes" id="UP000007431"/>
    </source>
</evidence>
<dbReference type="VEuPathDB" id="FungiDB:SCHCODRAFT_02705122"/>
<dbReference type="Proteomes" id="UP000007431">
    <property type="component" value="Unassembled WGS sequence"/>
</dbReference>
<evidence type="ECO:0000313" key="3">
    <source>
        <dbReference type="EMBL" id="EFI93187.1"/>
    </source>
</evidence>
<proteinExistence type="predicted"/>
<dbReference type="Gene3D" id="3.40.970.10">
    <property type="entry name" value="Ribonuclease H1, N-terminal domain"/>
    <property type="match status" value="2"/>
</dbReference>
<protein>
    <recommendedName>
        <fullName evidence="2">Ribonuclease H1 N-terminal domain-containing protein</fullName>
    </recommendedName>
</protein>
<dbReference type="HOGENOM" id="CLU_1539829_0_0_1"/>
<feature type="domain" description="Ribonuclease H1 N-terminal" evidence="2">
    <location>
        <begin position="144"/>
        <end position="185"/>
    </location>
</feature>
<dbReference type="GeneID" id="9591861"/>
<accession>D8QFU7</accession>
<dbReference type="KEGG" id="scm:SCHCO_02705122"/>
<sequence>MSTDNIATLFSQISLAEPPPPYDADPPTPPNVAQPSATASSPGGTGYAVYVGRVPGVYAAWRDAQNQVKALPHNSYKAFSSLEAAQRAYNAAVSRGLVSTGAQRAADIRRVVERQQLILEDLPLCLAFLEDSTSKAMAVGSSSFYVVYTGLQPGVYLTYHECSYLTSGYKGARHCSFNTKDEAVEALKSELRAGKVFKLVLQ</sequence>
<dbReference type="InParanoid" id="D8QFU7"/>
<gene>
    <name evidence="3" type="ORF">SCHCODRAFT_112738</name>
</gene>
<dbReference type="STRING" id="578458.D8QFU7"/>
<dbReference type="EMBL" id="GL377311">
    <property type="protein sequence ID" value="EFI93187.1"/>
    <property type="molecule type" value="Genomic_DNA"/>
</dbReference>
<organism evidence="4">
    <name type="scientific">Schizophyllum commune (strain H4-8 / FGSC 9210)</name>
    <name type="common">Split gill fungus</name>
    <dbReference type="NCBI Taxonomy" id="578458"/>
    <lineage>
        <taxon>Eukaryota</taxon>
        <taxon>Fungi</taxon>
        <taxon>Dikarya</taxon>
        <taxon>Basidiomycota</taxon>
        <taxon>Agaricomycotina</taxon>
        <taxon>Agaricomycetes</taxon>
        <taxon>Agaricomycetidae</taxon>
        <taxon>Agaricales</taxon>
        <taxon>Schizophyllaceae</taxon>
        <taxon>Schizophyllum</taxon>
    </lineage>
</organism>
<keyword evidence="4" id="KW-1185">Reference proteome</keyword>
<dbReference type="InterPro" id="IPR011320">
    <property type="entry name" value="RNase_H1_N"/>
</dbReference>
<dbReference type="Pfam" id="PF01693">
    <property type="entry name" value="Cauli_VI"/>
    <property type="match status" value="2"/>
</dbReference>
<feature type="non-terminal residue" evidence="3">
    <location>
        <position position="202"/>
    </location>
</feature>
<name>D8QFU7_SCHCM</name>
<dbReference type="InterPro" id="IPR037056">
    <property type="entry name" value="RNase_H1_N_sf"/>
</dbReference>
<dbReference type="OrthoDB" id="3254429at2759"/>
<feature type="compositionally biased region" description="Pro residues" evidence="1">
    <location>
        <begin position="17"/>
        <end position="32"/>
    </location>
</feature>
<feature type="compositionally biased region" description="Polar residues" evidence="1">
    <location>
        <begin position="33"/>
        <end position="42"/>
    </location>
</feature>
<evidence type="ECO:0000256" key="1">
    <source>
        <dbReference type="SAM" id="MobiDB-lite"/>
    </source>
</evidence>
<reference evidence="3 4" key="1">
    <citation type="journal article" date="2010" name="Nat. Biotechnol.">
        <title>Genome sequence of the model mushroom Schizophyllum commune.</title>
        <authorList>
            <person name="Ohm R.A."/>
            <person name="de Jong J.F."/>
            <person name="Lugones L.G."/>
            <person name="Aerts A."/>
            <person name="Kothe E."/>
            <person name="Stajich J.E."/>
            <person name="de Vries R.P."/>
            <person name="Record E."/>
            <person name="Levasseur A."/>
            <person name="Baker S.E."/>
            <person name="Bartholomew K.A."/>
            <person name="Coutinho P.M."/>
            <person name="Erdmann S."/>
            <person name="Fowler T.J."/>
            <person name="Gathman A.C."/>
            <person name="Lombard V."/>
            <person name="Henrissat B."/>
            <person name="Knabe N."/>
            <person name="Kuees U."/>
            <person name="Lilly W.W."/>
            <person name="Lindquist E."/>
            <person name="Lucas S."/>
            <person name="Magnuson J.K."/>
            <person name="Piumi F."/>
            <person name="Raudaskoski M."/>
            <person name="Salamov A."/>
            <person name="Schmutz J."/>
            <person name="Schwarze F.W.M.R."/>
            <person name="vanKuyk P.A."/>
            <person name="Horton J.S."/>
            <person name="Grigoriev I.V."/>
            <person name="Woesten H.A.B."/>
        </authorList>
    </citation>
    <scope>NUCLEOTIDE SEQUENCE [LARGE SCALE GENOMIC DNA]</scope>
    <source>
        <strain evidence="4">H4-8 / FGSC 9210</strain>
    </source>
</reference>
<dbReference type="InterPro" id="IPR009027">
    <property type="entry name" value="Ribosomal_bL9/RNase_H1_N"/>
</dbReference>
<feature type="domain" description="Ribonuclease H1 N-terminal" evidence="2">
    <location>
        <begin position="47"/>
        <end position="87"/>
    </location>
</feature>
<dbReference type="SUPFAM" id="SSF55658">
    <property type="entry name" value="L9 N-domain-like"/>
    <property type="match status" value="2"/>
</dbReference>
<feature type="region of interest" description="Disordered" evidence="1">
    <location>
        <begin position="15"/>
        <end position="42"/>
    </location>
</feature>